<organism evidence="4 5">
    <name type="scientific">Mucilaginibacter corticis</name>
    <dbReference type="NCBI Taxonomy" id="2597670"/>
    <lineage>
        <taxon>Bacteria</taxon>
        <taxon>Pseudomonadati</taxon>
        <taxon>Bacteroidota</taxon>
        <taxon>Sphingobacteriia</taxon>
        <taxon>Sphingobacteriales</taxon>
        <taxon>Sphingobacteriaceae</taxon>
        <taxon>Mucilaginibacter</taxon>
    </lineage>
</organism>
<evidence type="ECO:0000313" key="4">
    <source>
        <dbReference type="EMBL" id="TSJ36382.1"/>
    </source>
</evidence>
<sequence>MNVLGKKIKLLRQQKGWNQHDIANKLAISIPALSKIESGVTDINLSRLEQIAAIFGLSAAQLLDLDVLAERSMTKVEFATVNQKLAKREAEVMTLQKRLIELYQELKNAEARQVK</sequence>
<dbReference type="InterPro" id="IPR001387">
    <property type="entry name" value="Cro/C1-type_HTH"/>
</dbReference>
<feature type="coiled-coil region" evidence="2">
    <location>
        <begin position="85"/>
        <end position="112"/>
    </location>
</feature>
<dbReference type="PROSITE" id="PS50943">
    <property type="entry name" value="HTH_CROC1"/>
    <property type="match status" value="1"/>
</dbReference>
<comment type="caution">
    <text evidence="4">The sequence shown here is derived from an EMBL/GenBank/DDBJ whole genome shotgun (WGS) entry which is preliminary data.</text>
</comment>
<dbReference type="Pfam" id="PF01381">
    <property type="entry name" value="HTH_3"/>
    <property type="match status" value="1"/>
</dbReference>
<evidence type="ECO:0000256" key="1">
    <source>
        <dbReference type="ARBA" id="ARBA00023125"/>
    </source>
</evidence>
<dbReference type="AlphaFoldDB" id="A0A556M906"/>
<dbReference type="SUPFAM" id="SSF47413">
    <property type="entry name" value="lambda repressor-like DNA-binding domains"/>
    <property type="match status" value="1"/>
</dbReference>
<dbReference type="PANTHER" id="PTHR46558:SF13">
    <property type="entry name" value="HTH-TYPE TRANSCRIPTIONAL REGULATOR IMMR"/>
    <property type="match status" value="1"/>
</dbReference>
<dbReference type="OrthoDB" id="795038at2"/>
<dbReference type="PANTHER" id="PTHR46558">
    <property type="entry name" value="TRACRIPTIONAL REGULATORY PROTEIN-RELATED-RELATED"/>
    <property type="match status" value="1"/>
</dbReference>
<name>A0A556M906_9SPHI</name>
<proteinExistence type="predicted"/>
<evidence type="ECO:0000256" key="2">
    <source>
        <dbReference type="SAM" id="Coils"/>
    </source>
</evidence>
<reference evidence="4 5" key="1">
    <citation type="submission" date="2019-07" db="EMBL/GenBank/DDBJ databases">
        <authorList>
            <person name="Huq M.A."/>
        </authorList>
    </citation>
    <scope>NUCLEOTIDE SEQUENCE [LARGE SCALE GENOMIC DNA]</scope>
    <source>
        <strain evidence="4 5">MAH-19</strain>
    </source>
</reference>
<keyword evidence="1" id="KW-0238">DNA-binding</keyword>
<dbReference type="CDD" id="cd00093">
    <property type="entry name" value="HTH_XRE"/>
    <property type="match status" value="1"/>
</dbReference>
<keyword evidence="2" id="KW-0175">Coiled coil</keyword>
<keyword evidence="5" id="KW-1185">Reference proteome</keyword>
<accession>A0A556M906</accession>
<dbReference type="SMART" id="SM00530">
    <property type="entry name" value="HTH_XRE"/>
    <property type="match status" value="1"/>
</dbReference>
<gene>
    <name evidence="4" type="ORF">FO440_23050</name>
</gene>
<dbReference type="RefSeq" id="WP_144250673.1">
    <property type="nucleotide sequence ID" value="NZ_VLPK01000007.1"/>
</dbReference>
<dbReference type="Proteomes" id="UP000318733">
    <property type="component" value="Unassembled WGS sequence"/>
</dbReference>
<dbReference type="GO" id="GO:0003677">
    <property type="term" value="F:DNA binding"/>
    <property type="evidence" value="ECO:0007669"/>
    <property type="project" value="UniProtKB-KW"/>
</dbReference>
<feature type="domain" description="HTH cro/C1-type" evidence="3">
    <location>
        <begin position="8"/>
        <end position="62"/>
    </location>
</feature>
<dbReference type="EMBL" id="VLPK01000007">
    <property type="protein sequence ID" value="TSJ36382.1"/>
    <property type="molecule type" value="Genomic_DNA"/>
</dbReference>
<evidence type="ECO:0000259" key="3">
    <source>
        <dbReference type="PROSITE" id="PS50943"/>
    </source>
</evidence>
<dbReference type="InterPro" id="IPR010982">
    <property type="entry name" value="Lambda_DNA-bd_dom_sf"/>
</dbReference>
<protein>
    <submittedName>
        <fullName evidence="4">Helix-turn-helix transcriptional regulator</fullName>
    </submittedName>
</protein>
<evidence type="ECO:0000313" key="5">
    <source>
        <dbReference type="Proteomes" id="UP000318733"/>
    </source>
</evidence>
<dbReference type="Gene3D" id="1.10.260.40">
    <property type="entry name" value="lambda repressor-like DNA-binding domains"/>
    <property type="match status" value="1"/>
</dbReference>